<feature type="compositionally biased region" description="Basic and acidic residues" evidence="8">
    <location>
        <begin position="529"/>
        <end position="550"/>
    </location>
</feature>
<comment type="pathway">
    <text evidence="2 7">One-carbon metabolism; tetrahydrofolate interconversion.</text>
</comment>
<dbReference type="EMBL" id="JACGCM010001743">
    <property type="protein sequence ID" value="KAF6150423.1"/>
    <property type="molecule type" value="Genomic_DNA"/>
</dbReference>
<evidence type="ECO:0000256" key="1">
    <source>
        <dbReference type="ARBA" id="ARBA00001974"/>
    </source>
</evidence>
<accession>A0A7J7M6C6</accession>
<dbReference type="AlphaFoldDB" id="A0A7J7M6C6"/>
<feature type="region of interest" description="Disordered" evidence="8">
    <location>
        <begin position="455"/>
        <end position="488"/>
    </location>
</feature>
<keyword evidence="5 7" id="KW-0274">FAD</keyword>
<evidence type="ECO:0000256" key="8">
    <source>
        <dbReference type="SAM" id="MobiDB-lite"/>
    </source>
</evidence>
<dbReference type="InterPro" id="IPR003171">
    <property type="entry name" value="Mehydrof_redctse-like"/>
</dbReference>
<evidence type="ECO:0000313" key="9">
    <source>
        <dbReference type="EMBL" id="KAF6150423.1"/>
    </source>
</evidence>
<keyword evidence="6 7" id="KW-0560">Oxidoreductase</keyword>
<evidence type="ECO:0000256" key="6">
    <source>
        <dbReference type="ARBA" id="ARBA00023002"/>
    </source>
</evidence>
<organism evidence="9 10">
    <name type="scientific">Kingdonia uniflora</name>
    <dbReference type="NCBI Taxonomy" id="39325"/>
    <lineage>
        <taxon>Eukaryota</taxon>
        <taxon>Viridiplantae</taxon>
        <taxon>Streptophyta</taxon>
        <taxon>Embryophyta</taxon>
        <taxon>Tracheophyta</taxon>
        <taxon>Spermatophyta</taxon>
        <taxon>Magnoliopsida</taxon>
        <taxon>Ranunculales</taxon>
        <taxon>Circaeasteraceae</taxon>
        <taxon>Kingdonia</taxon>
    </lineage>
</organism>
<evidence type="ECO:0000256" key="3">
    <source>
        <dbReference type="ARBA" id="ARBA00006743"/>
    </source>
</evidence>
<dbReference type="GO" id="GO:0005829">
    <property type="term" value="C:cytosol"/>
    <property type="evidence" value="ECO:0007669"/>
    <property type="project" value="TreeGrafter"/>
</dbReference>
<keyword evidence="10" id="KW-1185">Reference proteome</keyword>
<reference evidence="9 10" key="1">
    <citation type="journal article" date="2020" name="IScience">
        <title>Genome Sequencing of the Endangered Kingdonia uniflora (Circaeasteraceae, Ranunculales) Reveals Potential Mechanisms of Evolutionary Specialization.</title>
        <authorList>
            <person name="Sun Y."/>
            <person name="Deng T."/>
            <person name="Zhang A."/>
            <person name="Moore M.J."/>
            <person name="Landis J.B."/>
            <person name="Lin N."/>
            <person name="Zhang H."/>
            <person name="Zhang X."/>
            <person name="Huang J."/>
            <person name="Zhang X."/>
            <person name="Sun H."/>
            <person name="Wang H."/>
        </authorList>
    </citation>
    <scope>NUCLEOTIDE SEQUENCE [LARGE SCALE GENOMIC DNA]</scope>
    <source>
        <strain evidence="9">TB1705</strain>
        <tissue evidence="9">Leaf</tissue>
    </source>
</reference>
<dbReference type="GO" id="GO:0009086">
    <property type="term" value="P:methionine biosynthetic process"/>
    <property type="evidence" value="ECO:0007669"/>
    <property type="project" value="TreeGrafter"/>
</dbReference>
<evidence type="ECO:0000256" key="4">
    <source>
        <dbReference type="ARBA" id="ARBA00022630"/>
    </source>
</evidence>
<comment type="caution">
    <text evidence="9">The sequence shown here is derived from an EMBL/GenBank/DDBJ whole genome shotgun (WGS) entry which is preliminary data.</text>
</comment>
<evidence type="ECO:0000313" key="10">
    <source>
        <dbReference type="Proteomes" id="UP000541444"/>
    </source>
</evidence>
<dbReference type="GO" id="GO:0071949">
    <property type="term" value="F:FAD binding"/>
    <property type="evidence" value="ECO:0007669"/>
    <property type="project" value="TreeGrafter"/>
</dbReference>
<dbReference type="GO" id="GO:0035999">
    <property type="term" value="P:tetrahydrofolate interconversion"/>
    <property type="evidence" value="ECO:0007669"/>
    <property type="project" value="UniProtKB-UniPathway"/>
</dbReference>
<dbReference type="UniPathway" id="UPA00193"/>
<dbReference type="PANTHER" id="PTHR45754:SF3">
    <property type="entry name" value="METHYLENETETRAHYDROFOLATE REDUCTASE (NADPH)"/>
    <property type="match status" value="1"/>
</dbReference>
<dbReference type="Gene3D" id="3.20.20.220">
    <property type="match status" value="1"/>
</dbReference>
<evidence type="ECO:0000256" key="7">
    <source>
        <dbReference type="RuleBase" id="RU003862"/>
    </source>
</evidence>
<dbReference type="PANTHER" id="PTHR45754">
    <property type="entry name" value="METHYLENETETRAHYDROFOLATE REDUCTASE"/>
    <property type="match status" value="1"/>
</dbReference>
<proteinExistence type="inferred from homology"/>
<dbReference type="SUPFAM" id="SSF51730">
    <property type="entry name" value="FAD-linked oxidoreductase"/>
    <property type="match status" value="1"/>
</dbReference>
<dbReference type="Pfam" id="PF02219">
    <property type="entry name" value="MTHFR"/>
    <property type="match status" value="1"/>
</dbReference>
<feature type="region of interest" description="Disordered" evidence="8">
    <location>
        <begin position="516"/>
        <end position="550"/>
    </location>
</feature>
<dbReference type="OrthoDB" id="16284at2759"/>
<dbReference type="InterPro" id="IPR029041">
    <property type="entry name" value="FAD-linked_oxidoreductase-like"/>
</dbReference>
<evidence type="ECO:0000256" key="5">
    <source>
        <dbReference type="ARBA" id="ARBA00022827"/>
    </source>
</evidence>
<comment type="cofactor">
    <cofactor evidence="1 7">
        <name>FAD</name>
        <dbReference type="ChEBI" id="CHEBI:57692"/>
    </cofactor>
</comment>
<name>A0A7J7M6C6_9MAGN</name>
<keyword evidence="4 7" id="KW-0285">Flavoprotein</keyword>
<sequence>MKVIDKIKEASTKKKVDFSFEFFPPKIEDGVDTMFEKKIEWFPILLPVTSLGVPVILQLISLSTFPTTKDAKHETMMHLTCTNMPVEKIDQALDTIKSYGIQNFLALRGNPPHGYDKFVKTEGGFAYALDLVKHTREKYALTTYTMKACLLEFEFGLMKKMKSGLMRKMVIGYWVKGRDPLDYFGITVWVIQGKKSLKQDELKDLMMLGVPKSSAIGKAIKKLTICKVPDFGMLFEMDRSPANEVSTSGRIVESKIEMFDSEVKVGDEQFPGFPGKLVTYPPCSNAFKEFYKTKATVGGTWGNCVEYAGRLFRGCTVATGEEYFYLLADLEEEKRDSGIDESISLKYFDESVQMGKEGKVRRISPEDVLQFYGVKNYHASGGAYFCASTTQPRFFDLNSSGRSWNDNVIWVKGPKSQVERKDSLLDEVAKEEVKLESVLEGLGLSRKERVGSKFKKVQKSQSTRLMAGVEDGKKKGTGGEGRTNLLKSPRVGGSVHLESITLRKLVRTFTKKYMLKRLSASSTTGSGEVEGKEKRRRIEPSRTSGEKVVK</sequence>
<gene>
    <name evidence="9" type="ORF">GIB67_040953</name>
</gene>
<protein>
    <recommendedName>
        <fullName evidence="7">Methylenetetrahydrofolate reductase</fullName>
    </recommendedName>
</protein>
<dbReference type="Proteomes" id="UP000541444">
    <property type="component" value="Unassembled WGS sequence"/>
</dbReference>
<dbReference type="GO" id="GO:0004489">
    <property type="term" value="F:methylenetetrahydrofolate reductase [NAD(P)H] activity"/>
    <property type="evidence" value="ECO:0007669"/>
    <property type="project" value="InterPro"/>
</dbReference>
<comment type="similarity">
    <text evidence="3 7">Belongs to the methylenetetrahydrofolate reductase family.</text>
</comment>
<evidence type="ECO:0000256" key="2">
    <source>
        <dbReference type="ARBA" id="ARBA00004777"/>
    </source>
</evidence>